<dbReference type="OrthoDB" id="5598268at2759"/>
<feature type="compositionally biased region" description="Acidic residues" evidence="5">
    <location>
        <begin position="717"/>
        <end position="772"/>
    </location>
</feature>
<dbReference type="HOGENOM" id="CLU_016809_0_0_1"/>
<dbReference type="STRING" id="759272.G0SF99"/>
<organism evidence="9">
    <name type="scientific">Chaetomium thermophilum (strain DSM 1495 / CBS 144.50 / IMI 039719)</name>
    <name type="common">Thermochaetoides thermophila</name>
    <dbReference type="NCBI Taxonomy" id="759272"/>
    <lineage>
        <taxon>Eukaryota</taxon>
        <taxon>Fungi</taxon>
        <taxon>Dikarya</taxon>
        <taxon>Ascomycota</taxon>
        <taxon>Pezizomycotina</taxon>
        <taxon>Sordariomycetes</taxon>
        <taxon>Sordariomycetidae</taxon>
        <taxon>Sordariales</taxon>
        <taxon>Chaetomiaceae</taxon>
        <taxon>Thermochaetoides</taxon>
    </lineage>
</organism>
<sequence length="854" mass="95879">MTIPIQQPNGDATVAGAAGPSKDAGKAPTYVIPPRRLGALEHPMIIKNLDKGMKTFGQNNSFQSILDSASPQISVPLYLRYDNPTVRPLTSHNALTHNIVLKVTVPKRTGRKRKRGTDGPWIEDEDARASVNDPNAPPDLLSRDRLDAPRVLRRKLQDNVGKYTVEPIGVINNTHRYRGFSDFQYAMGESKFMKKFVEKVLPGDVNKLKEFALEPGIDTGPNIDLIPPPYFTPMSLPFGYNYSQNPHTKEIIRGGPSEEPDGLSEDEEYRRVVNTTSRVPAAGYFIAHDEYPVPSAPRRQPDMSDPQVAAIINEMRLAMEERPIWTRRSMWNRLGAKFAELPKNGGLVRHCLQYAGYQFKGGPWRDALIKYGVDPRTDPKYRIYQTLIFKLHKTRVGSVGRSWQAVRRKEIGVSNFGKAWEELGNAVAAATGNRDGDDDDNPDMLRTHIFDGHSFSTDGKVWQVCDITDPLLAKLFAEAEVRTECDVEMSGWYHRVLWSVAKAIMKCKMLAIRFGRTLTDDDFSAALEVIHHKPNDQGEGGTGEGGGRSIGINLPDLQLTAREYEQLRGGKLQPRPGAKRSLATIAAAEGVTDGVVERRKKSHYRVRIPLKDSEEREAAKMIRLLTQGRKVAETPANERGEKTAPSSSEAAFRLDAERVAALGAAPATTTVGHSGEEPGTQARLANETKAAQPDEDEEEEESQPAAGSAALQQQLLDDLDEEGSGDEDEEDEEELEDIEEEEEEEEEEGEEEGEEDEDEDELEEEDEEEDDMSSNRRQRPGRTVIDDVDEEEDEEEDDDEAEEEEDYSEDDEGEFRRRFEDDEEEGYDEDNSEEGFPRPWEDEDGFDEGEYYDE</sequence>
<dbReference type="InterPro" id="IPR019136">
    <property type="entry name" value="TF_IIIC_su-5_HTH"/>
</dbReference>
<dbReference type="InterPro" id="IPR040454">
    <property type="entry name" value="TF_IIIC_Tfc1/Sfc1"/>
</dbReference>
<proteinExistence type="predicted"/>
<dbReference type="GO" id="GO:0000127">
    <property type="term" value="C:transcription factor TFIIIC complex"/>
    <property type="evidence" value="ECO:0007669"/>
    <property type="project" value="InterPro"/>
</dbReference>
<dbReference type="RefSeq" id="XP_006696446.1">
    <property type="nucleotide sequence ID" value="XM_006696383.1"/>
</dbReference>
<gene>
    <name evidence="8" type="ORF">CTHT_0061300</name>
</gene>
<dbReference type="PANTHER" id="PTHR13230:SF5">
    <property type="entry name" value="GENERAL TRANSCRIPTION FACTOR 3C POLYPEPTIDE 5"/>
    <property type="match status" value="1"/>
</dbReference>
<dbReference type="InterPro" id="IPR041499">
    <property type="entry name" value="Tfc1/Sfc1_N"/>
</dbReference>
<dbReference type="Pfam" id="PF17682">
    <property type="entry name" value="Tau95_N"/>
    <property type="match status" value="1"/>
</dbReference>
<feature type="compositionally biased region" description="Acidic residues" evidence="5">
    <location>
        <begin position="841"/>
        <end position="854"/>
    </location>
</feature>
<feature type="region of interest" description="Disordered" evidence="5">
    <location>
        <begin position="666"/>
        <end position="854"/>
    </location>
</feature>
<evidence type="ECO:0000256" key="1">
    <source>
        <dbReference type="ARBA" id="ARBA00004123"/>
    </source>
</evidence>
<dbReference type="PANTHER" id="PTHR13230">
    <property type="entry name" value="GENERAL TRANSCRIPTION FACTOR IIIC, POLYPEPTIDE 5"/>
    <property type="match status" value="1"/>
</dbReference>
<dbReference type="eggNOG" id="KOG2473">
    <property type="taxonomic scope" value="Eukaryota"/>
</dbReference>
<dbReference type="InterPro" id="IPR042536">
    <property type="entry name" value="TFIIIC_tauA_Sfc1"/>
</dbReference>
<dbReference type="AlphaFoldDB" id="G0SF99"/>
<feature type="region of interest" description="Disordered" evidence="5">
    <location>
        <begin position="626"/>
        <end position="651"/>
    </location>
</feature>
<keyword evidence="9" id="KW-1185">Reference proteome</keyword>
<dbReference type="OMA" id="MKCKMLA"/>
<dbReference type="GO" id="GO:0006384">
    <property type="term" value="P:transcription initiation at RNA polymerase III promoter"/>
    <property type="evidence" value="ECO:0007669"/>
    <property type="project" value="InterPro"/>
</dbReference>
<feature type="compositionally biased region" description="Acidic residues" evidence="5">
    <location>
        <begin position="786"/>
        <end position="813"/>
    </location>
</feature>
<dbReference type="GO" id="GO:0001002">
    <property type="term" value="F:RNA polymerase III type 1 promoter sequence-specific DNA binding"/>
    <property type="evidence" value="ECO:0007669"/>
    <property type="project" value="TreeGrafter"/>
</dbReference>
<keyword evidence="4" id="KW-0539">Nucleus</keyword>
<feature type="domain" description="Transcription factor IIIC subunit Tfc1/Sfc1 triple barrel" evidence="7">
    <location>
        <begin position="39"/>
        <end position="185"/>
    </location>
</feature>
<keyword evidence="3" id="KW-0804">Transcription</keyword>
<feature type="compositionally biased region" description="Acidic residues" evidence="5">
    <location>
        <begin position="821"/>
        <end position="833"/>
    </location>
</feature>
<evidence type="ECO:0000256" key="5">
    <source>
        <dbReference type="SAM" id="MobiDB-lite"/>
    </source>
</evidence>
<evidence type="ECO:0000256" key="4">
    <source>
        <dbReference type="ARBA" id="ARBA00023242"/>
    </source>
</evidence>
<dbReference type="EMBL" id="GL988046">
    <property type="protein sequence ID" value="EGS18115.1"/>
    <property type="molecule type" value="Genomic_DNA"/>
</dbReference>
<comment type="subcellular location">
    <subcellularLocation>
        <location evidence="1">Nucleus</location>
    </subcellularLocation>
</comment>
<keyword evidence="2" id="KW-0238">DNA-binding</keyword>
<feature type="region of interest" description="Disordered" evidence="5">
    <location>
        <begin position="107"/>
        <end position="143"/>
    </location>
</feature>
<dbReference type="Gene3D" id="3.30.200.160">
    <property type="entry name" value="TFIIIC, subcomplex tauA, subunit Sfc1, barrel domain"/>
    <property type="match status" value="1"/>
</dbReference>
<evidence type="ECO:0000259" key="7">
    <source>
        <dbReference type="Pfam" id="PF17682"/>
    </source>
</evidence>
<evidence type="ECO:0000259" key="6">
    <source>
        <dbReference type="Pfam" id="PF09734"/>
    </source>
</evidence>
<protein>
    <submittedName>
        <fullName evidence="8">Putative transcription factor</fullName>
    </submittedName>
</protein>
<evidence type="ECO:0000256" key="3">
    <source>
        <dbReference type="ARBA" id="ARBA00023163"/>
    </source>
</evidence>
<dbReference type="GO" id="GO:0005634">
    <property type="term" value="C:nucleus"/>
    <property type="evidence" value="ECO:0007669"/>
    <property type="project" value="UniProtKB-SubCell"/>
</dbReference>
<dbReference type="GeneID" id="18260168"/>
<dbReference type="Pfam" id="PF09734">
    <property type="entry name" value="Tau95"/>
    <property type="match status" value="1"/>
</dbReference>
<accession>G0SF99</accession>
<evidence type="ECO:0000313" key="9">
    <source>
        <dbReference type="Proteomes" id="UP000008066"/>
    </source>
</evidence>
<evidence type="ECO:0000313" key="8">
    <source>
        <dbReference type="EMBL" id="EGS18115.1"/>
    </source>
</evidence>
<name>G0SF99_CHATD</name>
<dbReference type="Proteomes" id="UP000008066">
    <property type="component" value="Unassembled WGS sequence"/>
</dbReference>
<feature type="compositionally biased region" description="Polar residues" evidence="5">
    <location>
        <begin position="1"/>
        <end position="10"/>
    </location>
</feature>
<feature type="compositionally biased region" description="Basic and acidic residues" evidence="5">
    <location>
        <begin position="630"/>
        <end position="642"/>
    </location>
</feature>
<feature type="domain" description="Transcription factor IIIC subunit 5 HTH" evidence="6">
    <location>
        <begin position="225"/>
        <end position="390"/>
    </location>
</feature>
<dbReference type="KEGG" id="cthr:CTHT_0061300"/>
<evidence type="ECO:0000256" key="2">
    <source>
        <dbReference type="ARBA" id="ARBA00023125"/>
    </source>
</evidence>
<dbReference type="GO" id="GO:0001003">
    <property type="term" value="F:RNA polymerase III type 2 promoter sequence-specific DNA binding"/>
    <property type="evidence" value="ECO:0007669"/>
    <property type="project" value="TreeGrafter"/>
</dbReference>
<reference evidence="8 9" key="1">
    <citation type="journal article" date="2011" name="Cell">
        <title>Insight into structure and assembly of the nuclear pore complex by utilizing the genome of a eukaryotic thermophile.</title>
        <authorList>
            <person name="Amlacher S."/>
            <person name="Sarges P."/>
            <person name="Flemming D."/>
            <person name="van Noort V."/>
            <person name="Kunze R."/>
            <person name="Devos D.P."/>
            <person name="Arumugam M."/>
            <person name="Bork P."/>
            <person name="Hurt E."/>
        </authorList>
    </citation>
    <scope>NUCLEOTIDE SEQUENCE [LARGE SCALE GENOMIC DNA]</scope>
    <source>
        <strain evidence="9">DSM 1495 / CBS 144.50 / IMI 039719</strain>
    </source>
</reference>
<feature type="compositionally biased region" description="Acidic residues" evidence="5">
    <location>
        <begin position="693"/>
        <end position="702"/>
    </location>
</feature>
<feature type="region of interest" description="Disordered" evidence="5">
    <location>
        <begin position="1"/>
        <end position="27"/>
    </location>
</feature>